<keyword evidence="1" id="KW-0472">Membrane</keyword>
<feature type="transmembrane region" description="Helical" evidence="1">
    <location>
        <begin position="35"/>
        <end position="54"/>
    </location>
</feature>
<feature type="transmembrane region" description="Helical" evidence="1">
    <location>
        <begin position="6"/>
        <end position="23"/>
    </location>
</feature>
<sequence>MINNIHFLEVVLVQFFISVVRVLRQVCKCVLYDQIITKLMELAMIVIFQFFIILNNNYIN</sequence>
<protein>
    <submittedName>
        <fullName evidence="2">Uncharacterized protein</fullName>
    </submittedName>
</protein>
<evidence type="ECO:0000256" key="1">
    <source>
        <dbReference type="SAM" id="Phobius"/>
    </source>
</evidence>
<keyword evidence="1" id="KW-0812">Transmembrane</keyword>
<dbReference type="EMBL" id="KY684083">
    <property type="protein sequence ID" value="ARF08953.1"/>
    <property type="molecule type" value="Genomic_DNA"/>
</dbReference>
<keyword evidence="1" id="KW-1133">Transmembrane helix</keyword>
<organism evidence="2">
    <name type="scientific">Catovirus CTV1</name>
    <dbReference type="NCBI Taxonomy" id="1977631"/>
    <lineage>
        <taxon>Viruses</taxon>
        <taxon>Varidnaviria</taxon>
        <taxon>Bamfordvirae</taxon>
        <taxon>Nucleocytoviricota</taxon>
        <taxon>Megaviricetes</taxon>
        <taxon>Imitervirales</taxon>
        <taxon>Mimiviridae</taxon>
        <taxon>Klosneuvirinae</taxon>
        <taxon>Catovirus</taxon>
    </lineage>
</organism>
<accession>A0A1V0SB68</accession>
<evidence type="ECO:0000313" key="2">
    <source>
        <dbReference type="EMBL" id="ARF08953.1"/>
    </source>
</evidence>
<proteinExistence type="predicted"/>
<gene>
    <name evidence="2" type="ORF">Catovirus_1_1003</name>
</gene>
<name>A0A1V0SB68_9VIRU</name>
<reference evidence="2" key="1">
    <citation type="journal article" date="2017" name="Science">
        <title>Giant viruses with an expanded complement of translation system components.</title>
        <authorList>
            <person name="Schulz F."/>
            <person name="Yutin N."/>
            <person name="Ivanova N.N."/>
            <person name="Ortega D.R."/>
            <person name="Lee T.K."/>
            <person name="Vierheilig J."/>
            <person name="Daims H."/>
            <person name="Horn M."/>
            <person name="Wagner M."/>
            <person name="Jensen G.J."/>
            <person name="Kyrpides N.C."/>
            <person name="Koonin E.V."/>
            <person name="Woyke T."/>
        </authorList>
    </citation>
    <scope>NUCLEOTIDE SEQUENCE</scope>
    <source>
        <strain evidence="2">CTV1</strain>
    </source>
</reference>